<keyword evidence="1" id="KW-0805">Transcription regulation</keyword>
<dbReference type="PROSITE" id="PS51077">
    <property type="entry name" value="HTH_ICLR"/>
    <property type="match status" value="1"/>
</dbReference>
<dbReference type="PANTHER" id="PTHR30136">
    <property type="entry name" value="HELIX-TURN-HELIX TRANSCRIPTIONAL REGULATOR, ICLR FAMILY"/>
    <property type="match status" value="1"/>
</dbReference>
<dbReference type="GO" id="GO:0003677">
    <property type="term" value="F:DNA binding"/>
    <property type="evidence" value="ECO:0007669"/>
    <property type="project" value="UniProtKB-KW"/>
</dbReference>
<dbReference type="InterPro" id="IPR036388">
    <property type="entry name" value="WH-like_DNA-bd_sf"/>
</dbReference>
<proteinExistence type="predicted"/>
<evidence type="ECO:0000256" key="1">
    <source>
        <dbReference type="ARBA" id="ARBA00023015"/>
    </source>
</evidence>
<dbReference type="EMBL" id="BSEN01000006">
    <property type="protein sequence ID" value="GLJ75950.1"/>
    <property type="molecule type" value="Genomic_DNA"/>
</dbReference>
<dbReference type="AlphaFoldDB" id="A0A9W6H8L7"/>
<dbReference type="PANTHER" id="PTHR30136:SF24">
    <property type="entry name" value="HTH-TYPE TRANSCRIPTIONAL REPRESSOR ALLR"/>
    <property type="match status" value="1"/>
</dbReference>
<name>A0A9W6H8L7_9MICO</name>
<dbReference type="Proteomes" id="UP001142372">
    <property type="component" value="Unassembled WGS sequence"/>
</dbReference>
<dbReference type="SMART" id="SM00346">
    <property type="entry name" value="HTH_ICLR"/>
    <property type="match status" value="1"/>
</dbReference>
<evidence type="ECO:0000256" key="4">
    <source>
        <dbReference type="SAM" id="MobiDB-lite"/>
    </source>
</evidence>
<keyword evidence="8" id="KW-1185">Reference proteome</keyword>
<feature type="domain" description="HTH iclR-type" evidence="5">
    <location>
        <begin position="7"/>
        <end position="66"/>
    </location>
</feature>
<sequence>MAEPRVSQSLSRALDLLDLVARGVDSLDALADAAGVHKTTVMRLLQTLDAHGYVTRDASYRYHLGSAVFALAQTALDGQDVRRVASPTLQSLGAATGQTVHLAAYDDGTVIYIDKVESRQPLRMYSRIGLPAALHATAVAKVLLGGLDDGELQRIADAIDYERFTGSTILTPQALVREVRLSAERGWAVDHEEHETFMNCVGAPVFGADGRVAAAVSISVPNQVLSYDQVLGLLPALHAATTTISANLGYSGDAPFLPPAPSASHGSRSPRVSKGQS</sequence>
<accession>A0A9W6H8L7</accession>
<evidence type="ECO:0000259" key="5">
    <source>
        <dbReference type="PROSITE" id="PS51077"/>
    </source>
</evidence>
<dbReference type="Pfam" id="PF09339">
    <property type="entry name" value="HTH_IclR"/>
    <property type="match status" value="1"/>
</dbReference>
<dbReference type="InterPro" id="IPR005471">
    <property type="entry name" value="Tscrpt_reg_IclR_N"/>
</dbReference>
<dbReference type="InterPro" id="IPR014757">
    <property type="entry name" value="Tscrpt_reg_IclR_C"/>
</dbReference>
<feature type="domain" description="IclR-ED" evidence="6">
    <location>
        <begin position="67"/>
        <end position="250"/>
    </location>
</feature>
<evidence type="ECO:0000313" key="7">
    <source>
        <dbReference type="EMBL" id="GLJ75950.1"/>
    </source>
</evidence>
<reference evidence="7" key="2">
    <citation type="submission" date="2023-01" db="EMBL/GenBank/DDBJ databases">
        <authorList>
            <person name="Sun Q."/>
            <person name="Evtushenko L."/>
        </authorList>
    </citation>
    <scope>NUCLEOTIDE SEQUENCE</scope>
    <source>
        <strain evidence="7">VKM Ac-1401</strain>
    </source>
</reference>
<feature type="region of interest" description="Disordered" evidence="4">
    <location>
        <begin position="258"/>
        <end position="277"/>
    </location>
</feature>
<keyword evidence="2" id="KW-0238">DNA-binding</keyword>
<evidence type="ECO:0000256" key="3">
    <source>
        <dbReference type="ARBA" id="ARBA00023163"/>
    </source>
</evidence>
<dbReference type="InterPro" id="IPR050707">
    <property type="entry name" value="HTH_MetabolicPath_Reg"/>
</dbReference>
<reference evidence="7" key="1">
    <citation type="journal article" date="2014" name="Int. J. Syst. Evol. Microbiol.">
        <title>Complete genome sequence of Corynebacterium casei LMG S-19264T (=DSM 44701T), isolated from a smear-ripened cheese.</title>
        <authorList>
            <consortium name="US DOE Joint Genome Institute (JGI-PGF)"/>
            <person name="Walter F."/>
            <person name="Albersmeier A."/>
            <person name="Kalinowski J."/>
            <person name="Ruckert C."/>
        </authorList>
    </citation>
    <scope>NUCLEOTIDE SEQUENCE</scope>
    <source>
        <strain evidence="7">VKM Ac-1401</strain>
    </source>
</reference>
<evidence type="ECO:0000313" key="8">
    <source>
        <dbReference type="Proteomes" id="UP001142372"/>
    </source>
</evidence>
<protein>
    <submittedName>
        <fullName evidence="7">IclR family transcriptional regulator</fullName>
    </submittedName>
</protein>
<gene>
    <name evidence="7" type="ORF">GCM10017584_15240</name>
</gene>
<dbReference type="SUPFAM" id="SSF46785">
    <property type="entry name" value="Winged helix' DNA-binding domain"/>
    <property type="match status" value="1"/>
</dbReference>
<dbReference type="GO" id="GO:0045892">
    <property type="term" value="P:negative regulation of DNA-templated transcription"/>
    <property type="evidence" value="ECO:0007669"/>
    <property type="project" value="TreeGrafter"/>
</dbReference>
<comment type="caution">
    <text evidence="7">The sequence shown here is derived from an EMBL/GenBank/DDBJ whole genome shotgun (WGS) entry which is preliminary data.</text>
</comment>
<dbReference type="Pfam" id="PF01614">
    <property type="entry name" value="IclR_C"/>
    <property type="match status" value="1"/>
</dbReference>
<dbReference type="GO" id="GO:0003700">
    <property type="term" value="F:DNA-binding transcription factor activity"/>
    <property type="evidence" value="ECO:0007669"/>
    <property type="project" value="TreeGrafter"/>
</dbReference>
<dbReference type="SUPFAM" id="SSF55781">
    <property type="entry name" value="GAF domain-like"/>
    <property type="match status" value="1"/>
</dbReference>
<dbReference type="Gene3D" id="3.30.450.40">
    <property type="match status" value="1"/>
</dbReference>
<dbReference type="InterPro" id="IPR036390">
    <property type="entry name" value="WH_DNA-bd_sf"/>
</dbReference>
<organism evidence="7 8">
    <name type="scientific">Leifsonia poae</name>
    <dbReference type="NCBI Taxonomy" id="110933"/>
    <lineage>
        <taxon>Bacteria</taxon>
        <taxon>Bacillati</taxon>
        <taxon>Actinomycetota</taxon>
        <taxon>Actinomycetes</taxon>
        <taxon>Micrococcales</taxon>
        <taxon>Microbacteriaceae</taxon>
        <taxon>Leifsonia</taxon>
    </lineage>
</organism>
<keyword evidence="3" id="KW-0804">Transcription</keyword>
<evidence type="ECO:0000259" key="6">
    <source>
        <dbReference type="PROSITE" id="PS51078"/>
    </source>
</evidence>
<dbReference type="PROSITE" id="PS51078">
    <property type="entry name" value="ICLR_ED"/>
    <property type="match status" value="1"/>
</dbReference>
<dbReference type="Gene3D" id="1.10.10.10">
    <property type="entry name" value="Winged helix-like DNA-binding domain superfamily/Winged helix DNA-binding domain"/>
    <property type="match status" value="1"/>
</dbReference>
<evidence type="ECO:0000256" key="2">
    <source>
        <dbReference type="ARBA" id="ARBA00023125"/>
    </source>
</evidence>
<dbReference type="InterPro" id="IPR029016">
    <property type="entry name" value="GAF-like_dom_sf"/>
</dbReference>